<evidence type="ECO:0000313" key="2">
    <source>
        <dbReference type="EMBL" id="OGF80840.1"/>
    </source>
</evidence>
<dbReference type="Proteomes" id="UP000178114">
    <property type="component" value="Unassembled WGS sequence"/>
</dbReference>
<organism evidence="2 3">
    <name type="scientific">Candidatus Giovannonibacteria bacterium RIFCSPLOWO2_01_FULL_45_34</name>
    <dbReference type="NCBI Taxonomy" id="1798351"/>
    <lineage>
        <taxon>Bacteria</taxon>
        <taxon>Candidatus Giovannoniibacteriota</taxon>
    </lineage>
</organism>
<comment type="caution">
    <text evidence="2">The sequence shown here is derived from an EMBL/GenBank/DDBJ whole genome shotgun (WGS) entry which is preliminary data.</text>
</comment>
<sequence length="217" mass="25231">MIGRFLATIFFLVLFGSSVSAETLDVFFGNKLRAEDVWADNIEWRYPLGEVVKYRIKKTKTGENGVVVEWLLPDNRTAIKVRYVYGQLDFNLPFELVSSTTWVKEDHSAELFLAQVLYFNSREKRSEPLMMRRCSGSVCENILLTPSLDLMSRQFGSGVARDIANQKTLQVYSLTHDYAGNVIRELSINFREDPYIQYEFFYNKEEKIYKIVTKVSK</sequence>
<name>A0A1F5WYX4_9BACT</name>
<dbReference type="AlphaFoldDB" id="A0A1F5WYX4"/>
<evidence type="ECO:0000313" key="3">
    <source>
        <dbReference type="Proteomes" id="UP000178114"/>
    </source>
</evidence>
<evidence type="ECO:0000256" key="1">
    <source>
        <dbReference type="SAM" id="SignalP"/>
    </source>
</evidence>
<dbReference type="EMBL" id="MFID01000027">
    <property type="protein sequence ID" value="OGF80840.1"/>
    <property type="molecule type" value="Genomic_DNA"/>
</dbReference>
<gene>
    <name evidence="2" type="ORF">A2930_00500</name>
</gene>
<feature type="signal peptide" evidence="1">
    <location>
        <begin position="1"/>
        <end position="21"/>
    </location>
</feature>
<feature type="chain" id="PRO_5009522232" evidence="1">
    <location>
        <begin position="22"/>
        <end position="217"/>
    </location>
</feature>
<reference evidence="2 3" key="1">
    <citation type="journal article" date="2016" name="Nat. Commun.">
        <title>Thousands of microbial genomes shed light on interconnected biogeochemical processes in an aquifer system.</title>
        <authorList>
            <person name="Anantharaman K."/>
            <person name="Brown C.T."/>
            <person name="Hug L.A."/>
            <person name="Sharon I."/>
            <person name="Castelle C.J."/>
            <person name="Probst A.J."/>
            <person name="Thomas B.C."/>
            <person name="Singh A."/>
            <person name="Wilkins M.J."/>
            <person name="Karaoz U."/>
            <person name="Brodie E.L."/>
            <person name="Williams K.H."/>
            <person name="Hubbard S.S."/>
            <person name="Banfield J.F."/>
        </authorList>
    </citation>
    <scope>NUCLEOTIDE SEQUENCE [LARGE SCALE GENOMIC DNA]</scope>
</reference>
<protein>
    <submittedName>
        <fullName evidence="2">Uncharacterized protein</fullName>
    </submittedName>
</protein>
<accession>A0A1F5WYX4</accession>
<keyword evidence="1" id="KW-0732">Signal</keyword>
<proteinExistence type="predicted"/>
<dbReference type="STRING" id="1798351.A2930_00500"/>